<gene>
    <name evidence="1" type="ORF">PYW08_006437</name>
</gene>
<keyword evidence="2" id="KW-1185">Reference proteome</keyword>
<comment type="caution">
    <text evidence="1">The sequence shown here is derived from an EMBL/GenBank/DDBJ whole genome shotgun (WGS) entry which is preliminary data.</text>
</comment>
<proteinExistence type="predicted"/>
<accession>A0ACC2QMK2</accession>
<dbReference type="Proteomes" id="UP001231649">
    <property type="component" value="Chromosome 19"/>
</dbReference>
<reference evidence="1" key="1">
    <citation type="submission" date="2023-03" db="EMBL/GenBank/DDBJ databases">
        <title>Chromosome-level genomes of two armyworms, Mythimna separata and Mythimna loreyi, provide insights into the biosynthesis and reception of sex pheromones.</title>
        <authorList>
            <person name="Zhao H."/>
        </authorList>
    </citation>
    <scope>NUCLEOTIDE SEQUENCE</scope>
    <source>
        <strain evidence="1">BeijingLab</strain>
    </source>
</reference>
<organism evidence="1 2">
    <name type="scientific">Mythimna loreyi</name>
    <dbReference type="NCBI Taxonomy" id="667449"/>
    <lineage>
        <taxon>Eukaryota</taxon>
        <taxon>Metazoa</taxon>
        <taxon>Ecdysozoa</taxon>
        <taxon>Arthropoda</taxon>
        <taxon>Hexapoda</taxon>
        <taxon>Insecta</taxon>
        <taxon>Pterygota</taxon>
        <taxon>Neoptera</taxon>
        <taxon>Endopterygota</taxon>
        <taxon>Lepidoptera</taxon>
        <taxon>Glossata</taxon>
        <taxon>Ditrysia</taxon>
        <taxon>Noctuoidea</taxon>
        <taxon>Noctuidae</taxon>
        <taxon>Noctuinae</taxon>
        <taxon>Hadenini</taxon>
        <taxon>Mythimna</taxon>
    </lineage>
</organism>
<protein>
    <submittedName>
        <fullName evidence="1">Uncharacterized protein</fullName>
    </submittedName>
</protein>
<evidence type="ECO:0000313" key="1">
    <source>
        <dbReference type="EMBL" id="KAJ8720972.1"/>
    </source>
</evidence>
<dbReference type="EMBL" id="CM056795">
    <property type="protein sequence ID" value="KAJ8720972.1"/>
    <property type="molecule type" value="Genomic_DNA"/>
</dbReference>
<sequence>MENKSRADEPMCVWLQKVGYMYTSTQLEIDESGRRSCYSILIRVVSCATIKPKMGNIVFSIIWFIILIFISFWVAGICAGIYIIVLPFTVCVEPLSGLTDFLLSVIQFPRYCAQAMMEGRGLN</sequence>
<name>A0ACC2QMK2_9NEOP</name>
<evidence type="ECO:0000313" key="2">
    <source>
        <dbReference type="Proteomes" id="UP001231649"/>
    </source>
</evidence>